<dbReference type="HOGENOM" id="CLU_054919_3_2_4"/>
<dbReference type="GO" id="GO:0003743">
    <property type="term" value="F:translation initiation factor activity"/>
    <property type="evidence" value="ECO:0007669"/>
    <property type="project" value="UniProtKB-UniRule"/>
</dbReference>
<dbReference type="EMBL" id="AGAZ01000049">
    <property type="protein sequence ID" value="EGZ46411.1"/>
    <property type="molecule type" value="Genomic_DNA"/>
</dbReference>
<dbReference type="GO" id="GO:0043022">
    <property type="term" value="F:ribosome binding"/>
    <property type="evidence" value="ECO:0007669"/>
    <property type="project" value="UniProtKB-ARBA"/>
</dbReference>
<name>G4CQG3_9NEIS</name>
<evidence type="ECO:0000259" key="8">
    <source>
        <dbReference type="Pfam" id="PF05198"/>
    </source>
</evidence>
<dbReference type="InterPro" id="IPR036788">
    <property type="entry name" value="T_IF-3_C_sf"/>
</dbReference>
<dbReference type="Proteomes" id="UP000005336">
    <property type="component" value="Unassembled WGS sequence"/>
</dbReference>
<feature type="domain" description="Translation initiation factor 3 N-terminal" evidence="8">
    <location>
        <begin position="25"/>
        <end position="94"/>
    </location>
</feature>
<dbReference type="NCBIfam" id="TIGR00168">
    <property type="entry name" value="infC"/>
    <property type="match status" value="1"/>
</dbReference>
<evidence type="ECO:0000256" key="3">
    <source>
        <dbReference type="ARBA" id="ARBA00022917"/>
    </source>
</evidence>
<dbReference type="HAMAP" id="MF_00080">
    <property type="entry name" value="IF_3"/>
    <property type="match status" value="1"/>
</dbReference>
<dbReference type="STRING" id="1030841.HMPREF9370_1323"/>
<protein>
    <recommendedName>
        <fullName evidence="4 5">Translation initiation factor IF-3</fullName>
    </recommendedName>
</protein>
<dbReference type="SUPFAM" id="SSF55200">
    <property type="entry name" value="Translation initiation factor IF3, C-terminal domain"/>
    <property type="match status" value="1"/>
</dbReference>
<dbReference type="GO" id="GO:0016020">
    <property type="term" value="C:membrane"/>
    <property type="evidence" value="ECO:0007669"/>
    <property type="project" value="TreeGrafter"/>
</dbReference>
<keyword evidence="10" id="KW-1185">Reference proteome</keyword>
<dbReference type="InterPro" id="IPR001288">
    <property type="entry name" value="Translation_initiation_fac_3"/>
</dbReference>
<dbReference type="PANTHER" id="PTHR10938">
    <property type="entry name" value="TRANSLATION INITIATION FACTOR IF-3"/>
    <property type="match status" value="1"/>
</dbReference>
<dbReference type="InterPro" id="IPR036787">
    <property type="entry name" value="T_IF-3_N_sf"/>
</dbReference>
<dbReference type="Pfam" id="PF05198">
    <property type="entry name" value="IF3_N"/>
    <property type="match status" value="1"/>
</dbReference>
<evidence type="ECO:0000256" key="6">
    <source>
        <dbReference type="RuleBase" id="RU000646"/>
    </source>
</evidence>
<evidence type="ECO:0000256" key="5">
    <source>
        <dbReference type="NCBIfam" id="TIGR00168"/>
    </source>
</evidence>
<dbReference type="InterPro" id="IPR019814">
    <property type="entry name" value="Translation_initiation_fac_3_N"/>
</dbReference>
<dbReference type="InterPro" id="IPR019813">
    <property type="entry name" value="Translation_initiation_fac3_CS"/>
</dbReference>
<dbReference type="Pfam" id="PF00707">
    <property type="entry name" value="IF3_C"/>
    <property type="match status" value="1"/>
</dbReference>
<evidence type="ECO:0000313" key="10">
    <source>
        <dbReference type="Proteomes" id="UP000005336"/>
    </source>
</evidence>
<comment type="similarity">
    <text evidence="1 4 6">Belongs to the IF-3 family.</text>
</comment>
<evidence type="ECO:0000256" key="2">
    <source>
        <dbReference type="ARBA" id="ARBA00022540"/>
    </source>
</evidence>
<gene>
    <name evidence="4 9" type="primary">infC</name>
    <name evidence="9" type="ORF">HMPREF9370_1323</name>
</gene>
<dbReference type="FunFam" id="3.10.20.80:FF:000001">
    <property type="entry name" value="Translation initiation factor IF-3"/>
    <property type="match status" value="1"/>
</dbReference>
<dbReference type="Gene3D" id="3.30.110.10">
    <property type="entry name" value="Translation initiation factor 3 (IF-3), C-terminal domain"/>
    <property type="match status" value="1"/>
</dbReference>
<dbReference type="RefSeq" id="WP_009116464.1">
    <property type="nucleotide sequence ID" value="NZ_JH165159.1"/>
</dbReference>
<dbReference type="SUPFAM" id="SSF54364">
    <property type="entry name" value="Translation initiation factor IF3, N-terminal domain"/>
    <property type="match status" value="1"/>
</dbReference>
<comment type="caution">
    <text evidence="9">The sequence shown here is derived from an EMBL/GenBank/DDBJ whole genome shotgun (WGS) entry which is preliminary data.</text>
</comment>
<keyword evidence="3 4" id="KW-0648">Protein biosynthesis</keyword>
<dbReference type="InterPro" id="IPR019815">
    <property type="entry name" value="Translation_initiation_fac_3_C"/>
</dbReference>
<accession>G4CQG3</accession>
<dbReference type="GO" id="GO:0032790">
    <property type="term" value="P:ribosome disassembly"/>
    <property type="evidence" value="ECO:0007669"/>
    <property type="project" value="TreeGrafter"/>
</dbReference>
<reference evidence="9 10" key="1">
    <citation type="submission" date="2011-06" db="EMBL/GenBank/DDBJ databases">
        <authorList>
            <person name="Muzny D."/>
            <person name="Qin X."/>
            <person name="Deng J."/>
            <person name="Jiang H."/>
            <person name="Liu Y."/>
            <person name="Qu J."/>
            <person name="Song X.-Z."/>
            <person name="Zhang L."/>
            <person name="Thornton R."/>
            <person name="Coyle M."/>
            <person name="Francisco L."/>
            <person name="Jackson L."/>
            <person name="Javaid M."/>
            <person name="Korchina V."/>
            <person name="Kovar C."/>
            <person name="Mata R."/>
            <person name="Mathew T."/>
            <person name="Ngo R."/>
            <person name="Nguyen L."/>
            <person name="Nguyen N."/>
            <person name="Okwuonu G."/>
            <person name="Ongeri F."/>
            <person name="Pham C."/>
            <person name="Simmons D."/>
            <person name="Wilczek-Boney K."/>
            <person name="Hale W."/>
            <person name="Jakkamsetti A."/>
            <person name="Pham P."/>
            <person name="Ruth R."/>
            <person name="San Lucas F."/>
            <person name="Warren J."/>
            <person name="Zhang J."/>
            <person name="Zhao Z."/>
            <person name="Zhou C."/>
            <person name="Zhu D."/>
            <person name="Lee S."/>
            <person name="Bess C."/>
            <person name="Blankenburg K."/>
            <person name="Forbes L."/>
            <person name="Fu Q."/>
            <person name="Gubbala S."/>
            <person name="Hirani K."/>
            <person name="Jayaseelan J.C."/>
            <person name="Lara F."/>
            <person name="Munidasa M."/>
            <person name="Palculict T."/>
            <person name="Patil S."/>
            <person name="Pu L.-L."/>
            <person name="Saada N."/>
            <person name="Tang L."/>
            <person name="Weissenberger G."/>
            <person name="Zhu Y."/>
            <person name="Hemphill L."/>
            <person name="Shang Y."/>
            <person name="Youmans B."/>
            <person name="Ayvaz T."/>
            <person name="Ross M."/>
            <person name="Santibanez J."/>
            <person name="Aqrawi P."/>
            <person name="Gross S."/>
            <person name="Joshi V."/>
            <person name="Fowler G."/>
            <person name="Nazareth L."/>
            <person name="Reid J."/>
            <person name="Worley K."/>
            <person name="Petrosino J."/>
            <person name="Highlander S."/>
            <person name="Gibbs R."/>
        </authorList>
    </citation>
    <scope>NUCLEOTIDE SEQUENCE [LARGE SCALE GENOMIC DNA]</scope>
    <source>
        <strain evidence="9 10">9715</strain>
    </source>
</reference>
<evidence type="ECO:0000313" key="9">
    <source>
        <dbReference type="EMBL" id="EGZ46411.1"/>
    </source>
</evidence>
<dbReference type="PANTHER" id="PTHR10938:SF0">
    <property type="entry name" value="TRANSLATION INITIATION FACTOR IF-3, MITOCHONDRIAL"/>
    <property type="match status" value="1"/>
</dbReference>
<keyword evidence="2 4" id="KW-0396">Initiation factor</keyword>
<dbReference type="PROSITE" id="PS00938">
    <property type="entry name" value="IF3"/>
    <property type="match status" value="1"/>
</dbReference>
<evidence type="ECO:0000256" key="4">
    <source>
        <dbReference type="HAMAP-Rule" id="MF_00080"/>
    </source>
</evidence>
<comment type="subunit">
    <text evidence="4 6">Monomer.</text>
</comment>
<organism evidence="9 10">
    <name type="scientific">Neisseria wadsworthii 9715</name>
    <dbReference type="NCBI Taxonomy" id="1030841"/>
    <lineage>
        <taxon>Bacteria</taxon>
        <taxon>Pseudomonadati</taxon>
        <taxon>Pseudomonadota</taxon>
        <taxon>Betaproteobacteria</taxon>
        <taxon>Neisseriales</taxon>
        <taxon>Neisseriaceae</taxon>
        <taxon>Neisseria</taxon>
    </lineage>
</organism>
<evidence type="ECO:0000259" key="7">
    <source>
        <dbReference type="Pfam" id="PF00707"/>
    </source>
</evidence>
<dbReference type="PATRIC" id="fig|1030841.3.peg.1309"/>
<dbReference type="FunFam" id="3.30.110.10:FF:000001">
    <property type="entry name" value="Translation initiation factor IF-3"/>
    <property type="match status" value="1"/>
</dbReference>
<dbReference type="AlphaFoldDB" id="G4CQG3"/>
<comment type="function">
    <text evidence="4 6">IF-3 binds to the 30S ribosomal subunit and shifts the equilibrium between 70S ribosomes and their 50S and 30S subunits in favor of the free subunits, thus enhancing the availability of 30S subunits on which protein synthesis initiation begins.</text>
</comment>
<dbReference type="OrthoDB" id="9806014at2"/>
<keyword evidence="4" id="KW-0963">Cytoplasm</keyword>
<comment type="subcellular location">
    <subcellularLocation>
        <location evidence="4 6">Cytoplasm</location>
    </subcellularLocation>
</comment>
<dbReference type="GO" id="GO:0005829">
    <property type="term" value="C:cytosol"/>
    <property type="evidence" value="ECO:0007669"/>
    <property type="project" value="TreeGrafter"/>
</dbReference>
<sequence>MDRSPVNLVIFIRSIVIAQEREARINGEITAKEVRLISGSGEQLGIVSLRDALAMSEEQDVDLVEISPTAKPPVCKLMDFGKYKYEQSKKRDEAKKKQKQVQIKEIKFRPGTDEGDYQIKMRNINRFLEDGDKVKVTLRFRGREMAHQEFGAQLLERVKEDLAEVATIEQFPKMEGRQMVMMIAPKKK</sequence>
<proteinExistence type="inferred from homology"/>
<feature type="domain" description="Translation initiation factor 3 C-terminal" evidence="7">
    <location>
        <begin position="101"/>
        <end position="186"/>
    </location>
</feature>
<dbReference type="Gene3D" id="3.10.20.80">
    <property type="entry name" value="Translation initiation factor 3 (IF-3), N-terminal domain"/>
    <property type="match status" value="1"/>
</dbReference>
<evidence type="ECO:0000256" key="1">
    <source>
        <dbReference type="ARBA" id="ARBA00005439"/>
    </source>
</evidence>